<dbReference type="Gene3D" id="2.30.30.100">
    <property type="match status" value="1"/>
</dbReference>
<organism evidence="13 14">
    <name type="scientific">Naumovozyma castellii</name>
    <name type="common">Yeast</name>
    <name type="synonym">Saccharomyces castellii</name>
    <dbReference type="NCBI Taxonomy" id="27288"/>
    <lineage>
        <taxon>Eukaryota</taxon>
        <taxon>Fungi</taxon>
        <taxon>Dikarya</taxon>
        <taxon>Ascomycota</taxon>
        <taxon>Saccharomycotina</taxon>
        <taxon>Saccharomycetes</taxon>
        <taxon>Saccharomycetales</taxon>
        <taxon>Saccharomycetaceae</taxon>
        <taxon>Naumovozyma</taxon>
    </lineage>
</organism>
<keyword evidence="14" id="KW-1185">Reference proteome</keyword>
<dbReference type="SUPFAM" id="SSF50182">
    <property type="entry name" value="Sm-like ribonucleoproteins"/>
    <property type="match status" value="1"/>
</dbReference>
<dbReference type="Pfam" id="PF01423">
    <property type="entry name" value="LSM"/>
    <property type="match status" value="1"/>
</dbReference>
<dbReference type="GO" id="GO:0005686">
    <property type="term" value="C:U2 snRNP"/>
    <property type="evidence" value="ECO:0007669"/>
    <property type="project" value="TreeGrafter"/>
</dbReference>
<evidence type="ECO:0000256" key="10">
    <source>
        <dbReference type="ARBA" id="ARBA00041355"/>
    </source>
</evidence>
<keyword evidence="9" id="KW-0687">Ribonucleoprotein</keyword>
<dbReference type="eggNOG" id="KOG3168">
    <property type="taxonomic scope" value="Eukaryota"/>
</dbReference>
<evidence type="ECO:0000256" key="4">
    <source>
        <dbReference type="ARBA" id="ARBA00022490"/>
    </source>
</evidence>
<feature type="compositionally biased region" description="Polar residues" evidence="11">
    <location>
        <begin position="127"/>
        <end position="137"/>
    </location>
</feature>
<evidence type="ECO:0000313" key="14">
    <source>
        <dbReference type="Proteomes" id="UP000001640"/>
    </source>
</evidence>
<dbReference type="STRING" id="1064592.G0VH86"/>
<dbReference type="EMBL" id="HE576757">
    <property type="protein sequence ID" value="CCC70859.1"/>
    <property type="molecule type" value="Genomic_DNA"/>
</dbReference>
<evidence type="ECO:0000256" key="8">
    <source>
        <dbReference type="ARBA" id="ARBA00023242"/>
    </source>
</evidence>
<dbReference type="FunFam" id="2.30.30.100:FF:000079">
    <property type="entry name" value="Sm B"/>
    <property type="match status" value="1"/>
</dbReference>
<evidence type="ECO:0000256" key="3">
    <source>
        <dbReference type="ARBA" id="ARBA00009123"/>
    </source>
</evidence>
<dbReference type="GO" id="GO:0000398">
    <property type="term" value="P:mRNA splicing, via spliceosome"/>
    <property type="evidence" value="ECO:0007669"/>
    <property type="project" value="EnsemblFungi"/>
</dbReference>
<evidence type="ECO:0000256" key="6">
    <source>
        <dbReference type="ARBA" id="ARBA00022884"/>
    </source>
</evidence>
<accession>G0VH86</accession>
<dbReference type="RefSeq" id="XP_003677212.1">
    <property type="nucleotide sequence ID" value="XM_003677164.1"/>
</dbReference>
<dbReference type="GO" id="GO:0070990">
    <property type="term" value="F:snRNP binding"/>
    <property type="evidence" value="ECO:0007669"/>
    <property type="project" value="TreeGrafter"/>
</dbReference>
<evidence type="ECO:0000256" key="5">
    <source>
        <dbReference type="ARBA" id="ARBA00022664"/>
    </source>
</evidence>
<dbReference type="PANTHER" id="PTHR10701">
    <property type="entry name" value="SMALL NUCLEAR RIBONUCLEOPROTEIN-ASSOCIATED PROTEIN B AND N"/>
    <property type="match status" value="1"/>
</dbReference>
<evidence type="ECO:0000256" key="9">
    <source>
        <dbReference type="ARBA" id="ARBA00023274"/>
    </source>
</evidence>
<dbReference type="FunCoup" id="G0VH86">
    <property type="interactions" value="460"/>
</dbReference>
<dbReference type="GO" id="GO:0071004">
    <property type="term" value="C:U2-type prespliceosome"/>
    <property type="evidence" value="ECO:0007669"/>
    <property type="project" value="EnsemblFungi"/>
</dbReference>
<dbReference type="GO" id="GO:0003723">
    <property type="term" value="F:RNA binding"/>
    <property type="evidence" value="ECO:0007669"/>
    <property type="project" value="UniProtKB-KW"/>
</dbReference>
<dbReference type="PROSITE" id="PS52002">
    <property type="entry name" value="SM"/>
    <property type="match status" value="1"/>
</dbReference>
<reference evidence="13 14" key="1">
    <citation type="journal article" date="2011" name="Proc. Natl. Acad. Sci. U.S.A.">
        <title>Evolutionary erosion of yeast sex chromosomes by mating-type switching accidents.</title>
        <authorList>
            <person name="Gordon J.L."/>
            <person name="Armisen D."/>
            <person name="Proux-Wera E."/>
            <person name="Oheigeartaigh S.S."/>
            <person name="Byrne K.P."/>
            <person name="Wolfe K.H."/>
        </authorList>
    </citation>
    <scope>NUCLEOTIDE SEQUENCE [LARGE SCALE GENOMIC DNA]</scope>
    <source>
        <strain evidence="14">ATCC 76901 / BCRC 22586 / CBS 4309 / NBRC 1992 / NRRL Y-12630</strain>
    </source>
</reference>
<comment type="subcellular location">
    <subcellularLocation>
        <location evidence="2">Cytoplasm</location>
    </subcellularLocation>
    <subcellularLocation>
        <location evidence="1">Nucleus</location>
    </subcellularLocation>
</comment>
<keyword evidence="7" id="KW-0508">mRNA splicing</keyword>
<dbReference type="CDD" id="cd01717">
    <property type="entry name" value="Sm_B"/>
    <property type="match status" value="1"/>
</dbReference>
<evidence type="ECO:0000256" key="7">
    <source>
        <dbReference type="ARBA" id="ARBA00023187"/>
    </source>
</evidence>
<dbReference type="InterPro" id="IPR050914">
    <property type="entry name" value="snRNP_SmB/NAA38-like"/>
</dbReference>
<comment type="similarity">
    <text evidence="3">Belongs to the snRNP SmB/SmN family.</text>
</comment>
<protein>
    <recommendedName>
        <fullName evidence="10">Sm protein B</fullName>
    </recommendedName>
</protein>
<dbReference type="GO" id="GO:0036261">
    <property type="term" value="P:7-methylguanosine cap hypermethylation"/>
    <property type="evidence" value="ECO:0007669"/>
    <property type="project" value="EnsemblFungi"/>
</dbReference>
<dbReference type="HOGENOM" id="CLU_076902_1_2_1"/>
<dbReference type="InterPro" id="IPR010920">
    <property type="entry name" value="LSM_dom_sf"/>
</dbReference>
<dbReference type="OrthoDB" id="2020720at2759"/>
<dbReference type="AlphaFoldDB" id="G0VH86"/>
<feature type="region of interest" description="Disordered" evidence="11">
    <location>
        <begin position="109"/>
        <end position="167"/>
    </location>
</feature>
<dbReference type="GO" id="GO:0046540">
    <property type="term" value="C:U4/U6 x U5 tri-snRNP complex"/>
    <property type="evidence" value="ECO:0007669"/>
    <property type="project" value="EnsemblFungi"/>
</dbReference>
<dbReference type="SMART" id="SM00651">
    <property type="entry name" value="Sm"/>
    <property type="match status" value="1"/>
</dbReference>
<keyword evidence="8" id="KW-0539">Nucleus</keyword>
<dbReference type="GO" id="GO:0005682">
    <property type="term" value="C:U5 snRNP"/>
    <property type="evidence" value="ECO:0007669"/>
    <property type="project" value="EnsemblFungi"/>
</dbReference>
<dbReference type="GO" id="GO:0005687">
    <property type="term" value="C:U4 snRNP"/>
    <property type="evidence" value="ECO:0007669"/>
    <property type="project" value="EnsemblFungi"/>
</dbReference>
<keyword evidence="6" id="KW-0694">RNA-binding</keyword>
<keyword evidence="5" id="KW-0507">mRNA processing</keyword>
<dbReference type="KEGG" id="ncs:NCAS_0F03750"/>
<dbReference type="InParanoid" id="G0VH86"/>
<evidence type="ECO:0000256" key="2">
    <source>
        <dbReference type="ARBA" id="ARBA00004496"/>
    </source>
</evidence>
<dbReference type="GeneID" id="96904505"/>
<evidence type="ECO:0000259" key="12">
    <source>
        <dbReference type="PROSITE" id="PS52002"/>
    </source>
</evidence>
<dbReference type="OMA" id="VRKFQPP"/>
<dbReference type="InterPro" id="IPR047575">
    <property type="entry name" value="Sm"/>
</dbReference>
<dbReference type="GO" id="GO:0005685">
    <property type="term" value="C:U1 snRNP"/>
    <property type="evidence" value="ECO:0007669"/>
    <property type="project" value="EnsemblFungi"/>
</dbReference>
<dbReference type="Proteomes" id="UP000001640">
    <property type="component" value="Chromosome 6"/>
</dbReference>
<evidence type="ECO:0000256" key="1">
    <source>
        <dbReference type="ARBA" id="ARBA00004123"/>
    </source>
</evidence>
<feature type="compositionally biased region" description="Basic residues" evidence="11">
    <location>
        <begin position="114"/>
        <end position="124"/>
    </location>
</feature>
<name>G0VH86_NAUCA</name>
<evidence type="ECO:0000256" key="11">
    <source>
        <dbReference type="SAM" id="MobiDB-lite"/>
    </source>
</evidence>
<gene>
    <name evidence="13" type="primary">NCAS0F03750</name>
    <name evidence="13" type="ordered locus">NCAS_0F03750</name>
</gene>
<dbReference type="InterPro" id="IPR001163">
    <property type="entry name" value="Sm_dom_euk/arc"/>
</dbReference>
<dbReference type="PANTHER" id="PTHR10701:SF0">
    <property type="entry name" value="SMALL NUCLEAR RIBONUCLEOPROTEIN-ASSOCIATED PROTEIN B"/>
    <property type="match status" value="1"/>
</dbReference>
<dbReference type="GO" id="GO:0005737">
    <property type="term" value="C:cytoplasm"/>
    <property type="evidence" value="ECO:0007669"/>
    <property type="project" value="UniProtKB-SubCell"/>
</dbReference>
<keyword evidence="4" id="KW-0963">Cytoplasm</keyword>
<evidence type="ECO:0000313" key="13">
    <source>
        <dbReference type="EMBL" id="CCC70859.1"/>
    </source>
</evidence>
<proteinExistence type="inferred from homology"/>
<feature type="domain" description="Sm" evidence="12">
    <location>
        <begin position="6"/>
        <end position="95"/>
    </location>
</feature>
<dbReference type="GO" id="GO:0000974">
    <property type="term" value="C:Prp19 complex"/>
    <property type="evidence" value="ECO:0007669"/>
    <property type="project" value="EnsemblFungi"/>
</dbReference>
<dbReference type="GO" id="GO:0071013">
    <property type="term" value="C:catalytic step 2 spliceosome"/>
    <property type="evidence" value="ECO:0007669"/>
    <property type="project" value="TreeGrafter"/>
</dbReference>
<sequence>MSANVKLDSRLNDLLHYKLRVITQDGRVYVGELMAFDKHMNLILSDCIEERVPRTQVLKLRSTKTVEAVKVEKRVLGLVILRGEHVLSTVVEDQPLLTKKERLVQLNKQEKQLRKNKKRNKGKVGKPSTTKVSSGSANGEAHLPPQTRRFQPPPGFKRGANTNTHTR</sequence>
<reference key="2">
    <citation type="submission" date="2011-08" db="EMBL/GenBank/DDBJ databases">
        <title>Genome sequence of Naumovozyma castellii.</title>
        <authorList>
            <person name="Gordon J.L."/>
            <person name="Armisen D."/>
            <person name="Proux-Wera E."/>
            <person name="OhEigeartaigh S.S."/>
            <person name="Byrne K.P."/>
            <person name="Wolfe K.H."/>
        </authorList>
    </citation>
    <scope>NUCLEOTIDE SEQUENCE</scope>
    <source>
        <strain>Type strain:CBS 4309</strain>
    </source>
</reference>